<dbReference type="Pfam" id="PF13358">
    <property type="entry name" value="DDE_3"/>
    <property type="match status" value="1"/>
</dbReference>
<reference evidence="2 3" key="1">
    <citation type="submission" date="2024-01" db="EMBL/GenBank/DDBJ databases">
        <title>Multi-omics insights into the function and evolution of sodium benzoate biodegradation pathways in Benzoatithermus flavus gen. nov., sp. nov. from hot spring.</title>
        <authorList>
            <person name="Hu C.-J."/>
            <person name="Li W.-J."/>
        </authorList>
    </citation>
    <scope>NUCLEOTIDE SEQUENCE [LARGE SCALE GENOMIC DNA]</scope>
    <source>
        <strain evidence="2 3">SYSU G07066</strain>
    </source>
</reference>
<proteinExistence type="predicted"/>
<accession>A0ABU8Y1Z3</accession>
<dbReference type="InterPro" id="IPR038717">
    <property type="entry name" value="Tc1-like_DDE_dom"/>
</dbReference>
<organism evidence="2 3">
    <name type="scientific">Benzoatithermus flavus</name>
    <dbReference type="NCBI Taxonomy" id="3108223"/>
    <lineage>
        <taxon>Bacteria</taxon>
        <taxon>Pseudomonadati</taxon>
        <taxon>Pseudomonadota</taxon>
        <taxon>Alphaproteobacteria</taxon>
        <taxon>Geminicoccales</taxon>
        <taxon>Geminicoccaceae</taxon>
        <taxon>Benzoatithermus</taxon>
    </lineage>
</organism>
<dbReference type="EMBL" id="JBBLZC010000078">
    <property type="protein sequence ID" value="MEK0086207.1"/>
    <property type="molecule type" value="Genomic_DNA"/>
</dbReference>
<comment type="caution">
    <text evidence="2">The sequence shown here is derived from an EMBL/GenBank/DDBJ whole genome shotgun (WGS) entry which is preliminary data.</text>
</comment>
<dbReference type="NCBIfam" id="NF033545">
    <property type="entry name" value="transpos_IS630"/>
    <property type="match status" value="1"/>
</dbReference>
<protein>
    <submittedName>
        <fullName evidence="2">IS630 family transposase</fullName>
    </submittedName>
</protein>
<dbReference type="Proteomes" id="UP001375743">
    <property type="component" value="Unassembled WGS sequence"/>
</dbReference>
<dbReference type="InterPro" id="IPR047655">
    <property type="entry name" value="Transpos_IS630-like"/>
</dbReference>
<feature type="non-terminal residue" evidence="2">
    <location>
        <position position="266"/>
    </location>
</feature>
<dbReference type="InterPro" id="IPR009057">
    <property type="entry name" value="Homeodomain-like_sf"/>
</dbReference>
<dbReference type="Pfam" id="PF13384">
    <property type="entry name" value="HTH_23"/>
    <property type="match status" value="1"/>
</dbReference>
<evidence type="ECO:0000259" key="1">
    <source>
        <dbReference type="Pfam" id="PF13358"/>
    </source>
</evidence>
<feature type="domain" description="Tc1-like transposase DDE" evidence="1">
    <location>
        <begin position="173"/>
        <end position="266"/>
    </location>
</feature>
<evidence type="ECO:0000313" key="3">
    <source>
        <dbReference type="Proteomes" id="UP001375743"/>
    </source>
</evidence>
<gene>
    <name evidence="2" type="ORF">U1T56_23975</name>
</gene>
<evidence type="ECO:0000313" key="2">
    <source>
        <dbReference type="EMBL" id="MEK0086207.1"/>
    </source>
</evidence>
<sequence>MQERDGRSIPDAALEVLRERAVAMHEAGNAQLAIAAALGVHENAGHRWREGWRLAGPAALKAKKRGRHHEAKRLLNAEQAAEVQRLMIEHTPDQLDLPWALWSREAVRDLAQARFGVRLALRTGSDYLWHRRFPPPPAAADPARQRAPCQAWQAEHQPKIAARAKEDAEIHRGDETGISNRAAYGRSFAPQGQTPVIRRTARRHTTGMISTATSRGTLRFMLDAGALDAALFLAFLQRLVRGAGRKLFLIVANLEAHEAGRVQPWV</sequence>
<dbReference type="RefSeq" id="WP_418162037.1">
    <property type="nucleotide sequence ID" value="NZ_JBBLZC010000078.1"/>
</dbReference>
<keyword evidence="3" id="KW-1185">Reference proteome</keyword>
<dbReference type="SUPFAM" id="SSF46689">
    <property type="entry name" value="Homeodomain-like"/>
    <property type="match status" value="1"/>
</dbReference>
<name>A0ABU8Y1Z3_9PROT</name>